<dbReference type="STRING" id="1348853.LK12_17355"/>
<feature type="domain" description="Lipocalin-like" evidence="1">
    <location>
        <begin position="10"/>
        <end position="143"/>
    </location>
</feature>
<reference evidence="2 3" key="1">
    <citation type="submission" date="2014-10" db="EMBL/GenBank/DDBJ databases">
        <title>Genome sequence of Novosphingobium malaysiense MUSC 273(T).</title>
        <authorList>
            <person name="Lee L.-H."/>
        </authorList>
    </citation>
    <scope>NUCLEOTIDE SEQUENCE [LARGE SCALE GENOMIC DNA]</scope>
    <source>
        <strain evidence="2 3">MUSC 273</strain>
    </source>
</reference>
<organism evidence="2 3">
    <name type="scientific">Novosphingobium malaysiense</name>
    <dbReference type="NCBI Taxonomy" id="1348853"/>
    <lineage>
        <taxon>Bacteria</taxon>
        <taxon>Pseudomonadati</taxon>
        <taxon>Pseudomonadota</taxon>
        <taxon>Alphaproteobacteria</taxon>
        <taxon>Sphingomonadales</taxon>
        <taxon>Sphingomonadaceae</taxon>
        <taxon>Novosphingobium</taxon>
    </lineage>
</organism>
<dbReference type="InterPro" id="IPR024311">
    <property type="entry name" value="Lipocalin-like"/>
</dbReference>
<comment type="caution">
    <text evidence="2">The sequence shown here is derived from an EMBL/GenBank/DDBJ whole genome shotgun (WGS) entry which is preliminary data.</text>
</comment>
<dbReference type="EMBL" id="JTDI01000005">
    <property type="protein sequence ID" value="KHK90362.1"/>
    <property type="molecule type" value="Genomic_DNA"/>
</dbReference>
<proteinExistence type="predicted"/>
<evidence type="ECO:0000313" key="2">
    <source>
        <dbReference type="EMBL" id="KHK90362.1"/>
    </source>
</evidence>
<keyword evidence="3" id="KW-1185">Reference proteome</keyword>
<gene>
    <name evidence="2" type="ORF">LK12_17355</name>
</gene>
<dbReference type="RefSeq" id="WP_039286610.1">
    <property type="nucleotide sequence ID" value="NZ_JTDI01000005.1"/>
</dbReference>
<dbReference type="Pfam" id="PF13924">
    <property type="entry name" value="Lipocalin_5"/>
    <property type="match status" value="1"/>
</dbReference>
<dbReference type="AlphaFoldDB" id="A0A0B1ZIK3"/>
<protein>
    <recommendedName>
        <fullName evidence="1">Lipocalin-like domain-containing protein</fullName>
    </recommendedName>
</protein>
<name>A0A0B1ZIK3_9SPHN</name>
<dbReference type="OrthoDB" id="118834at2"/>
<evidence type="ECO:0000313" key="3">
    <source>
        <dbReference type="Proteomes" id="UP000031057"/>
    </source>
</evidence>
<evidence type="ECO:0000259" key="1">
    <source>
        <dbReference type="Pfam" id="PF13924"/>
    </source>
</evidence>
<dbReference type="Proteomes" id="UP000031057">
    <property type="component" value="Unassembled WGS sequence"/>
</dbReference>
<accession>A0A0B1ZIK3</accession>
<sequence>MTQDSASLRGLWHIVSWVQDYDDGRLIHPMGEALEGFIDYREDGSFAVMISRKDRAPFTTGGQWDASDAEKAAAYQAMLAYAGRYEFTGDHVLHHVEICLYPGWIGGTQRRRLVSTGGGELALEARLEEGTGQARTARILWRR</sequence>